<reference evidence="2" key="1">
    <citation type="submission" date="2013-04" db="EMBL/GenBank/DDBJ databases">
        <authorList>
            <person name="Qu J."/>
            <person name="Murali S.C."/>
            <person name="Bandaranaike D."/>
            <person name="Bellair M."/>
            <person name="Blankenburg K."/>
            <person name="Chao H."/>
            <person name="Dinh H."/>
            <person name="Doddapaneni H."/>
            <person name="Downs B."/>
            <person name="Dugan-Rocha S."/>
            <person name="Elkadiri S."/>
            <person name="Gnanaolivu R.D."/>
            <person name="Hernandez B."/>
            <person name="Javaid M."/>
            <person name="Jayaseelan J.C."/>
            <person name="Lee S."/>
            <person name="Li M."/>
            <person name="Ming W."/>
            <person name="Munidasa M."/>
            <person name="Muniz J."/>
            <person name="Nguyen L."/>
            <person name="Ongeri F."/>
            <person name="Osuji N."/>
            <person name="Pu L.-L."/>
            <person name="Puazo M."/>
            <person name="Qu C."/>
            <person name="Quiroz J."/>
            <person name="Raj R."/>
            <person name="Weissenberger G."/>
            <person name="Xin Y."/>
            <person name="Zou X."/>
            <person name="Han Y."/>
            <person name="Richards S."/>
            <person name="Worley K."/>
            <person name="Muzny D."/>
            <person name="Gibbs R."/>
        </authorList>
    </citation>
    <scope>NUCLEOTIDE SEQUENCE</scope>
    <source>
        <strain evidence="2">Sampled in the wild</strain>
    </source>
</reference>
<dbReference type="EMBL" id="KZ308352">
    <property type="protein sequence ID" value="KAG8227970.1"/>
    <property type="molecule type" value="Genomic_DNA"/>
</dbReference>
<evidence type="ECO:0000313" key="3">
    <source>
        <dbReference type="Proteomes" id="UP000792457"/>
    </source>
</evidence>
<feature type="region of interest" description="Disordered" evidence="1">
    <location>
        <begin position="1"/>
        <end position="20"/>
    </location>
</feature>
<name>A0A8K0K669_LADFU</name>
<proteinExistence type="predicted"/>
<accession>A0A8K0K669</accession>
<sequence length="71" mass="7715">MELPSTSIEGASSSQSEPVPFTNIISGLRKEEVSRLLFTALHLASQGHMDIISTPGEINSMEVVLRSTTER</sequence>
<reference evidence="2" key="2">
    <citation type="submission" date="2017-10" db="EMBL/GenBank/DDBJ databases">
        <title>Ladona fulva Genome sequencing and assembly.</title>
        <authorList>
            <person name="Murali S."/>
            <person name="Richards S."/>
            <person name="Bandaranaike D."/>
            <person name="Bellair M."/>
            <person name="Blankenburg K."/>
            <person name="Chao H."/>
            <person name="Dinh H."/>
            <person name="Doddapaneni H."/>
            <person name="Dugan-Rocha S."/>
            <person name="Elkadiri S."/>
            <person name="Gnanaolivu R."/>
            <person name="Hernandez B."/>
            <person name="Skinner E."/>
            <person name="Javaid M."/>
            <person name="Lee S."/>
            <person name="Li M."/>
            <person name="Ming W."/>
            <person name="Munidasa M."/>
            <person name="Muniz J."/>
            <person name="Nguyen L."/>
            <person name="Hughes D."/>
            <person name="Osuji N."/>
            <person name="Pu L.-L."/>
            <person name="Puazo M."/>
            <person name="Qu C."/>
            <person name="Quiroz J."/>
            <person name="Raj R."/>
            <person name="Weissenberger G."/>
            <person name="Xin Y."/>
            <person name="Zou X."/>
            <person name="Han Y."/>
            <person name="Worley K."/>
            <person name="Muzny D."/>
            <person name="Gibbs R."/>
        </authorList>
    </citation>
    <scope>NUCLEOTIDE SEQUENCE</scope>
    <source>
        <strain evidence="2">Sampled in the wild</strain>
    </source>
</reference>
<organism evidence="2 3">
    <name type="scientific">Ladona fulva</name>
    <name type="common">Scarce chaser dragonfly</name>
    <name type="synonym">Libellula fulva</name>
    <dbReference type="NCBI Taxonomy" id="123851"/>
    <lineage>
        <taxon>Eukaryota</taxon>
        <taxon>Metazoa</taxon>
        <taxon>Ecdysozoa</taxon>
        <taxon>Arthropoda</taxon>
        <taxon>Hexapoda</taxon>
        <taxon>Insecta</taxon>
        <taxon>Pterygota</taxon>
        <taxon>Palaeoptera</taxon>
        <taxon>Odonata</taxon>
        <taxon>Epiprocta</taxon>
        <taxon>Anisoptera</taxon>
        <taxon>Libelluloidea</taxon>
        <taxon>Libellulidae</taxon>
        <taxon>Ladona</taxon>
    </lineage>
</organism>
<comment type="caution">
    <text evidence="2">The sequence shown here is derived from an EMBL/GenBank/DDBJ whole genome shotgun (WGS) entry which is preliminary data.</text>
</comment>
<gene>
    <name evidence="2" type="ORF">J437_LFUL007521</name>
</gene>
<evidence type="ECO:0000313" key="2">
    <source>
        <dbReference type="EMBL" id="KAG8227970.1"/>
    </source>
</evidence>
<protein>
    <submittedName>
        <fullName evidence="2">Uncharacterized protein</fullName>
    </submittedName>
</protein>
<feature type="compositionally biased region" description="Polar residues" evidence="1">
    <location>
        <begin position="1"/>
        <end position="17"/>
    </location>
</feature>
<keyword evidence="3" id="KW-1185">Reference proteome</keyword>
<evidence type="ECO:0000256" key="1">
    <source>
        <dbReference type="SAM" id="MobiDB-lite"/>
    </source>
</evidence>
<dbReference type="Proteomes" id="UP000792457">
    <property type="component" value="Unassembled WGS sequence"/>
</dbReference>
<dbReference type="AlphaFoldDB" id="A0A8K0K669"/>